<evidence type="ECO:0000313" key="16">
    <source>
        <dbReference type="EMBL" id="RUO39691.1"/>
    </source>
</evidence>
<evidence type="ECO:0000256" key="1">
    <source>
        <dbReference type="ARBA" id="ARBA00001946"/>
    </source>
</evidence>
<evidence type="ECO:0000256" key="7">
    <source>
        <dbReference type="ARBA" id="ARBA00022842"/>
    </source>
</evidence>
<evidence type="ECO:0000256" key="8">
    <source>
        <dbReference type="ARBA" id="ARBA00025164"/>
    </source>
</evidence>
<dbReference type="GO" id="GO:0006753">
    <property type="term" value="P:nucleoside phosphate metabolic process"/>
    <property type="evidence" value="ECO:0007669"/>
    <property type="project" value="TreeGrafter"/>
</dbReference>
<feature type="short sequence motif" description="Nudix box" evidence="14">
    <location>
        <begin position="93"/>
        <end position="115"/>
    </location>
</feature>
<evidence type="ECO:0000259" key="15">
    <source>
        <dbReference type="PROSITE" id="PS51462"/>
    </source>
</evidence>
<comment type="similarity">
    <text evidence="2">Belongs to the Nudix hydrolase family. NudF subfamily.</text>
</comment>
<feature type="binding site" evidence="13">
    <location>
        <position position="108"/>
    </location>
    <ligand>
        <name>Mg(2+)</name>
        <dbReference type="ChEBI" id="CHEBI:18420"/>
        <label>1</label>
    </ligand>
</feature>
<dbReference type="GO" id="GO:0019144">
    <property type="term" value="F:ADP-sugar diphosphatase activity"/>
    <property type="evidence" value="ECO:0007669"/>
    <property type="project" value="TreeGrafter"/>
</dbReference>
<evidence type="ECO:0000256" key="13">
    <source>
        <dbReference type="PIRSR" id="PIRSR604385-2"/>
    </source>
</evidence>
<dbReference type="Proteomes" id="UP000286680">
    <property type="component" value="Unassembled WGS sequence"/>
</dbReference>
<feature type="binding site" evidence="13">
    <location>
        <position position="160"/>
    </location>
    <ligand>
        <name>Mg(2+)</name>
        <dbReference type="ChEBI" id="CHEBI:18420"/>
        <label>1</label>
    </ligand>
</feature>
<name>A0AA94JCY6_9GAMM</name>
<dbReference type="AlphaFoldDB" id="A0AA94JCY6"/>
<keyword evidence="5 13" id="KW-0479">Metal-binding</keyword>
<evidence type="ECO:0000256" key="9">
    <source>
        <dbReference type="ARBA" id="ARBA00030162"/>
    </source>
</evidence>
<evidence type="ECO:0000256" key="6">
    <source>
        <dbReference type="ARBA" id="ARBA00022801"/>
    </source>
</evidence>
<keyword evidence="6" id="KW-0378">Hydrolase</keyword>
<dbReference type="InterPro" id="IPR020084">
    <property type="entry name" value="NUDIX_hydrolase_CS"/>
</dbReference>
<reference evidence="17" key="1">
    <citation type="journal article" date="2018" name="Front. Microbiol.">
        <title>Genome-Based Analysis Reveals the Taxonomy and Diversity of the Family Idiomarinaceae.</title>
        <authorList>
            <person name="Liu Y."/>
            <person name="Lai Q."/>
            <person name="Shao Z."/>
        </authorList>
    </citation>
    <scope>NUCLEOTIDE SEQUENCE [LARGE SCALE GENOMIC DNA]</scope>
    <source>
        <strain evidence="17">SN-14</strain>
    </source>
</reference>
<evidence type="ECO:0000256" key="3">
    <source>
        <dbReference type="ARBA" id="ARBA00012453"/>
    </source>
</evidence>
<evidence type="ECO:0000256" key="2">
    <source>
        <dbReference type="ARBA" id="ARBA00007482"/>
    </source>
</evidence>
<dbReference type="GO" id="GO:0019693">
    <property type="term" value="P:ribose phosphate metabolic process"/>
    <property type="evidence" value="ECO:0007669"/>
    <property type="project" value="TreeGrafter"/>
</dbReference>
<evidence type="ECO:0000256" key="12">
    <source>
        <dbReference type="ARBA" id="ARBA00049546"/>
    </source>
</evidence>
<dbReference type="EMBL" id="PIPS01000006">
    <property type="protein sequence ID" value="RUO39691.1"/>
    <property type="molecule type" value="Genomic_DNA"/>
</dbReference>
<evidence type="ECO:0000256" key="10">
    <source>
        <dbReference type="ARBA" id="ARBA00030308"/>
    </source>
</evidence>
<dbReference type="GO" id="GO:0005829">
    <property type="term" value="C:cytosol"/>
    <property type="evidence" value="ECO:0007669"/>
    <property type="project" value="TreeGrafter"/>
</dbReference>
<dbReference type="PROSITE" id="PS00893">
    <property type="entry name" value="NUDIX_BOX"/>
    <property type="match status" value="1"/>
</dbReference>
<proteinExistence type="inferred from homology"/>
<dbReference type="InterPro" id="IPR000086">
    <property type="entry name" value="NUDIX_hydrolase_dom"/>
</dbReference>
<dbReference type="Gene3D" id="3.90.79.10">
    <property type="entry name" value="Nucleoside Triphosphate Pyrophosphohydrolase"/>
    <property type="match status" value="1"/>
</dbReference>
<dbReference type="SUPFAM" id="SSF55811">
    <property type="entry name" value="Nudix"/>
    <property type="match status" value="1"/>
</dbReference>
<dbReference type="CDD" id="cd24155">
    <property type="entry name" value="NUDIX_ADPRase"/>
    <property type="match status" value="1"/>
</dbReference>
<dbReference type="Pfam" id="PF00293">
    <property type="entry name" value="NUDIX"/>
    <property type="match status" value="1"/>
</dbReference>
<evidence type="ECO:0000256" key="14">
    <source>
        <dbReference type="PIRSR" id="PIRSR604385-3"/>
    </source>
</evidence>
<comment type="function">
    <text evidence="8">Acts on ADP-mannose and ADP-glucose as well as ADP-ribose. Prevents glycogen biosynthesis. The reaction catalyzed by this enzyme is a limiting step of the gluconeogenic process.</text>
</comment>
<feature type="binding site" evidence="13">
    <location>
        <position position="92"/>
    </location>
    <ligand>
        <name>Mg(2+)</name>
        <dbReference type="ChEBI" id="CHEBI:18420"/>
        <label>1</label>
    </ligand>
</feature>
<dbReference type="PROSITE" id="PS51462">
    <property type="entry name" value="NUDIX"/>
    <property type="match status" value="1"/>
</dbReference>
<feature type="domain" description="Nudix hydrolase" evidence="15">
    <location>
        <begin position="51"/>
        <end position="189"/>
    </location>
</feature>
<dbReference type="NCBIfam" id="TIGR00052">
    <property type="entry name" value="nudix-type nucleoside diphosphatase, YffH/AdpP family"/>
    <property type="match status" value="1"/>
</dbReference>
<comment type="cofactor">
    <cofactor evidence="1 13">
        <name>Mg(2+)</name>
        <dbReference type="ChEBI" id="CHEBI:18420"/>
    </cofactor>
</comment>
<dbReference type="RefSeq" id="WP_126820513.1">
    <property type="nucleotide sequence ID" value="NZ_PIPS01000006.1"/>
</dbReference>
<comment type="catalytic activity">
    <reaction evidence="12">
        <text>ADP-D-ribose + H2O = D-ribose 5-phosphate + AMP + 2 H(+)</text>
        <dbReference type="Rhea" id="RHEA:10412"/>
        <dbReference type="ChEBI" id="CHEBI:15377"/>
        <dbReference type="ChEBI" id="CHEBI:15378"/>
        <dbReference type="ChEBI" id="CHEBI:57967"/>
        <dbReference type="ChEBI" id="CHEBI:78346"/>
        <dbReference type="ChEBI" id="CHEBI:456215"/>
        <dbReference type="EC" id="3.6.1.13"/>
    </reaction>
</comment>
<evidence type="ECO:0000313" key="17">
    <source>
        <dbReference type="Proteomes" id="UP000286680"/>
    </source>
</evidence>
<dbReference type="PANTHER" id="PTHR11839">
    <property type="entry name" value="UDP/ADP-SUGAR PYROPHOSPHATASE"/>
    <property type="match status" value="1"/>
</dbReference>
<dbReference type="GO" id="GO:0047631">
    <property type="term" value="F:ADP-ribose diphosphatase activity"/>
    <property type="evidence" value="ECO:0007669"/>
    <property type="project" value="UniProtKB-EC"/>
</dbReference>
<accession>A0AA94JCY6</accession>
<evidence type="ECO:0000256" key="11">
    <source>
        <dbReference type="ARBA" id="ARBA00033056"/>
    </source>
</evidence>
<keyword evidence="7 13" id="KW-0460">Magnesium</keyword>
<feature type="binding site" evidence="13">
    <location>
        <position position="112"/>
    </location>
    <ligand>
        <name>Mg(2+)</name>
        <dbReference type="ChEBI" id="CHEBI:18420"/>
        <label>1</label>
    </ligand>
</feature>
<dbReference type="EC" id="3.6.1.13" evidence="3"/>
<comment type="caution">
    <text evidence="16">The sequence shown here is derived from an EMBL/GenBank/DDBJ whole genome shotgun (WGS) entry which is preliminary data.</text>
</comment>
<dbReference type="PANTHER" id="PTHR11839:SF5">
    <property type="entry name" value="ADP-RIBOSE PYROPHOSPHATASE"/>
    <property type="match status" value="1"/>
</dbReference>
<keyword evidence="17" id="KW-1185">Reference proteome</keyword>
<evidence type="ECO:0000256" key="4">
    <source>
        <dbReference type="ARBA" id="ARBA00013297"/>
    </source>
</evidence>
<dbReference type="GO" id="GO:0046872">
    <property type="term" value="F:metal ion binding"/>
    <property type="evidence" value="ECO:0007669"/>
    <property type="project" value="UniProtKB-KW"/>
</dbReference>
<organism evidence="16 17">
    <name type="scientific">Idiomarina aquatica</name>
    <dbReference type="NCBI Taxonomy" id="1327752"/>
    <lineage>
        <taxon>Bacteria</taxon>
        <taxon>Pseudomonadati</taxon>
        <taxon>Pseudomonadota</taxon>
        <taxon>Gammaproteobacteria</taxon>
        <taxon>Alteromonadales</taxon>
        <taxon>Idiomarinaceae</taxon>
        <taxon>Idiomarina</taxon>
    </lineage>
</organism>
<dbReference type="InterPro" id="IPR015797">
    <property type="entry name" value="NUDIX_hydrolase-like_dom_sf"/>
</dbReference>
<dbReference type="InterPro" id="IPR004385">
    <property type="entry name" value="NDP_pyrophosphatase"/>
</dbReference>
<sequence>MTVEPKFTQHDVKITDIQPQYEGFLSIYKYRLRHRLFAGGWSEEIDRELMDRGDAVVVLPYDPVTDELVVLEQFRVGAMNNEQGPWLFEFVAGMFDGDESAQEVAERELMEEAGLTAKRLHEALTYYSSPGGTNERISIYIAEVDANQAAEFGGLAEEHEDIRVSTIGFADAVQMLAQGKFNNAASVIGLQWIQLNKSRLFKTQE</sequence>
<evidence type="ECO:0000256" key="5">
    <source>
        <dbReference type="ARBA" id="ARBA00022723"/>
    </source>
</evidence>
<protein>
    <recommendedName>
        <fullName evidence="4">ADP-ribose pyrophosphatase</fullName>
        <ecNumber evidence="3">3.6.1.13</ecNumber>
    </recommendedName>
    <alternativeName>
        <fullName evidence="9">ADP-ribose diphosphatase</fullName>
    </alternativeName>
    <alternativeName>
        <fullName evidence="11">ADP-ribose phosphohydrolase</fullName>
    </alternativeName>
    <alternativeName>
        <fullName evidence="10">Adenosine diphosphoribose pyrophosphatase</fullName>
    </alternativeName>
</protein>
<gene>
    <name evidence="16" type="ORF">CWE23_13485</name>
</gene>